<gene>
    <name evidence="1" type="ORF">EGI89_10120</name>
</gene>
<reference evidence="1 2" key="1">
    <citation type="submission" date="2018-10" db="EMBL/GenBank/DDBJ databases">
        <title>Transmission dynamics of multidrug resistant bacteria on intensive care unit surfaces.</title>
        <authorList>
            <person name="D'Souza A.W."/>
            <person name="Potter R.F."/>
            <person name="Wallace M."/>
            <person name="Shupe A."/>
            <person name="Patel S."/>
            <person name="Sun S."/>
            <person name="Gul D."/>
            <person name="Kwon J.H."/>
            <person name="Andleeb S."/>
            <person name="Burnham C.-A.D."/>
            <person name="Dantas G."/>
        </authorList>
    </citation>
    <scope>NUCLEOTIDE SEQUENCE [LARGE SCALE GENOMIC DNA]</scope>
    <source>
        <strain evidence="1 2">WF_348</strain>
    </source>
</reference>
<comment type="caution">
    <text evidence="1">The sequence shown here is derived from an EMBL/GenBank/DDBJ whole genome shotgun (WGS) entry which is preliminary data.</text>
</comment>
<dbReference type="EMBL" id="RHPO01000021">
    <property type="protein sequence ID" value="RRT90085.1"/>
    <property type="molecule type" value="Genomic_DNA"/>
</dbReference>
<evidence type="ECO:0000313" key="1">
    <source>
        <dbReference type="EMBL" id="RRT90085.1"/>
    </source>
</evidence>
<dbReference type="AlphaFoldDB" id="A0A427BKL5"/>
<accession>A0A427BKL5</accession>
<sequence length="219" mass="26433">MKIVNVKAYLNDRLKPKNYLGANYYPVYFRFNYKGSNHQISSNSIPYLKSENELNEYKESIEEEIFHINNFIKINNGDFDIKKFNDYYYSNVLKLIGCIIDYFKNEKSEFFKLYYKLLQDYISEKTTLDNEFLDLLLNQNFIAYTSNLPDFFIDQSNKEFTKLLTEIKTYNFINNYSKNINRDINLYDWNKRSLKEKLYESHKSYANLIDICIKESIDK</sequence>
<evidence type="ECO:0000313" key="2">
    <source>
        <dbReference type="Proteomes" id="UP000267844"/>
    </source>
</evidence>
<organism evidence="1 2">
    <name type="scientific">Empedobacter falsenii</name>
    <dbReference type="NCBI Taxonomy" id="343874"/>
    <lineage>
        <taxon>Bacteria</taxon>
        <taxon>Pseudomonadati</taxon>
        <taxon>Bacteroidota</taxon>
        <taxon>Flavobacteriia</taxon>
        <taxon>Flavobacteriales</taxon>
        <taxon>Weeksellaceae</taxon>
        <taxon>Empedobacter</taxon>
    </lineage>
</organism>
<proteinExistence type="predicted"/>
<dbReference type="Proteomes" id="UP000267844">
    <property type="component" value="Unassembled WGS sequence"/>
</dbReference>
<protein>
    <submittedName>
        <fullName evidence="1">Uncharacterized protein</fullName>
    </submittedName>
</protein>
<dbReference type="RefSeq" id="WP_125350106.1">
    <property type="nucleotide sequence ID" value="NZ_RHPN01000021.1"/>
</dbReference>
<name>A0A427BKL5_9FLAO</name>